<evidence type="ECO:0000259" key="1">
    <source>
        <dbReference type="Pfam" id="PF25223"/>
    </source>
</evidence>
<reference evidence="2" key="1">
    <citation type="submission" date="2020-08" db="EMBL/GenBank/DDBJ databases">
        <title>Genome public.</title>
        <authorList>
            <person name="Liu C."/>
            <person name="Sun Q."/>
        </authorList>
    </citation>
    <scope>NUCLEOTIDE SEQUENCE</scope>
    <source>
        <strain evidence="2">NSJ-23</strain>
    </source>
</reference>
<proteinExistence type="predicted"/>
<dbReference type="Pfam" id="PF25223">
    <property type="entry name" value="DUF7841"/>
    <property type="match status" value="1"/>
</dbReference>
<evidence type="ECO:0000313" key="3">
    <source>
        <dbReference type="Proteomes" id="UP000628736"/>
    </source>
</evidence>
<dbReference type="Proteomes" id="UP000628736">
    <property type="component" value="Unassembled WGS sequence"/>
</dbReference>
<name>A0A8J6J144_9FIRM</name>
<protein>
    <recommendedName>
        <fullName evidence="1">DUF7841 domain-containing protein</fullName>
    </recommendedName>
</protein>
<sequence length="262" mass="31104">MKRSTKMLLMNQGKEKGRHFGFEYDDWRAKDRYPYPDRVEDRFRDRTGREHYDNGRYAPMSAMMEPEDRGYRRYSDGRFAPRSDMYGPDMGRYLPYHDQPMGHFDENQHWPINDRYEGRPIGFNRDWVQMGSSDASVPQYREMDHIPGHRAMSGYSDSNYSPKFDQQMADEWTSHMENEDGTNGAHWTFDQAKQVMAQRSLGYDPYEFWAALNMIYSDYVKVAKKFGVGDKIDFYVDMAKAFLDDKDAGPDKLAKYYKYIVR</sequence>
<evidence type="ECO:0000313" key="2">
    <source>
        <dbReference type="EMBL" id="MBC5722204.1"/>
    </source>
</evidence>
<comment type="caution">
    <text evidence="2">The sequence shown here is derived from an EMBL/GenBank/DDBJ whole genome shotgun (WGS) entry which is preliminary data.</text>
</comment>
<dbReference type="InterPro" id="IPR057163">
    <property type="entry name" value="DUF7841"/>
</dbReference>
<accession>A0A8J6J144</accession>
<keyword evidence="3" id="KW-1185">Reference proteome</keyword>
<dbReference type="RefSeq" id="WP_186852453.1">
    <property type="nucleotide sequence ID" value="NZ_JACOPO010000003.1"/>
</dbReference>
<feature type="domain" description="DUF7841" evidence="1">
    <location>
        <begin position="149"/>
        <end position="258"/>
    </location>
</feature>
<gene>
    <name evidence="2" type="ORF">H8S11_05205</name>
</gene>
<organism evidence="2 3">
    <name type="scientific">Flintibacter hominis</name>
    <dbReference type="NCBI Taxonomy" id="2763048"/>
    <lineage>
        <taxon>Bacteria</taxon>
        <taxon>Bacillati</taxon>
        <taxon>Bacillota</taxon>
        <taxon>Clostridia</taxon>
        <taxon>Eubacteriales</taxon>
        <taxon>Flintibacter</taxon>
    </lineage>
</organism>
<dbReference type="EMBL" id="JACOPO010000003">
    <property type="protein sequence ID" value="MBC5722204.1"/>
    <property type="molecule type" value="Genomic_DNA"/>
</dbReference>
<dbReference type="AlphaFoldDB" id="A0A8J6J144"/>